<keyword evidence="2" id="KW-0732">Signal</keyword>
<evidence type="ECO:0000256" key="2">
    <source>
        <dbReference type="SAM" id="SignalP"/>
    </source>
</evidence>
<reference evidence="3 4" key="1">
    <citation type="submission" date="2020-06" db="EMBL/GenBank/DDBJ databases">
        <title>Interaction of electrochemicaly active bacteria, Geobacter bremensis R4 on different carbon anode.</title>
        <authorList>
            <person name="Meng L."/>
            <person name="Yoshida N."/>
        </authorList>
    </citation>
    <scope>NUCLEOTIDE SEQUENCE [LARGE SCALE GENOMIC DNA]</scope>
    <source>
        <strain evidence="3 4">R4</strain>
    </source>
</reference>
<organism evidence="3 4">
    <name type="scientific">Citrifermentans bremense</name>
    <dbReference type="NCBI Taxonomy" id="60035"/>
    <lineage>
        <taxon>Bacteria</taxon>
        <taxon>Pseudomonadati</taxon>
        <taxon>Thermodesulfobacteriota</taxon>
        <taxon>Desulfuromonadia</taxon>
        <taxon>Geobacterales</taxon>
        <taxon>Geobacteraceae</taxon>
        <taxon>Citrifermentans</taxon>
    </lineage>
</organism>
<feature type="chain" id="PRO_5028220954" evidence="2">
    <location>
        <begin position="23"/>
        <end position="75"/>
    </location>
</feature>
<keyword evidence="1" id="KW-0472">Membrane</keyword>
<evidence type="ECO:0000313" key="3">
    <source>
        <dbReference type="EMBL" id="BCG46536.1"/>
    </source>
</evidence>
<feature type="signal peptide" evidence="2">
    <location>
        <begin position="1"/>
        <end position="22"/>
    </location>
</feature>
<gene>
    <name evidence="3" type="ORF">GEOBRER4_n1336</name>
</gene>
<dbReference type="RefSeq" id="WP_085813292.1">
    <property type="nucleotide sequence ID" value="NZ_AP023213.1"/>
</dbReference>
<sequence length="75" mass="7484">MRARAPITAILATAASATTAFAANGAQADEPGILVWAFMGFAAVIVAGQMVPAALLVFGALKALLGKPEAAKMKA</sequence>
<evidence type="ECO:0000256" key="1">
    <source>
        <dbReference type="SAM" id="Phobius"/>
    </source>
</evidence>
<proteinExistence type="predicted"/>
<dbReference type="KEGG" id="gbn:GEOBRER4_12860"/>
<dbReference type="EMBL" id="AP023213">
    <property type="protein sequence ID" value="BCG46536.1"/>
    <property type="molecule type" value="Genomic_DNA"/>
</dbReference>
<name>A0A6S6M3K6_9BACT</name>
<evidence type="ECO:0000313" key="4">
    <source>
        <dbReference type="Proteomes" id="UP000515472"/>
    </source>
</evidence>
<dbReference type="Proteomes" id="UP000515472">
    <property type="component" value="Chromosome"/>
</dbReference>
<keyword evidence="1" id="KW-1133">Transmembrane helix</keyword>
<keyword evidence="4" id="KW-1185">Reference proteome</keyword>
<dbReference type="AlphaFoldDB" id="A0A6S6M3K6"/>
<feature type="transmembrane region" description="Helical" evidence="1">
    <location>
        <begin position="32"/>
        <end position="65"/>
    </location>
</feature>
<protein>
    <submittedName>
        <fullName evidence="3">Uncharacterized protein</fullName>
    </submittedName>
</protein>
<keyword evidence="1" id="KW-0812">Transmembrane</keyword>
<accession>A0A6S6M3K6</accession>